<evidence type="ECO:0000313" key="3">
    <source>
        <dbReference type="Proteomes" id="UP000282876"/>
    </source>
</evidence>
<protein>
    <submittedName>
        <fullName evidence="2">Uncharacterized protein</fullName>
    </submittedName>
</protein>
<proteinExistence type="predicted"/>
<dbReference type="Proteomes" id="UP000282876">
    <property type="component" value="Unassembled WGS sequence"/>
</dbReference>
<reference evidence="2 3" key="1">
    <citation type="submission" date="2018-10" db="EMBL/GenBank/DDBJ databases">
        <title>Draft genome sequence of the microsporidian Tubulinosema ratisbonensis.</title>
        <authorList>
            <person name="Polonais V."/>
            <person name="Peyretaillade E."/>
            <person name="Niehus S."/>
            <person name="Wawrzyniak I."/>
            <person name="Franchet A."/>
            <person name="Gaspin C."/>
            <person name="Reichstadt M."/>
            <person name="Belser C."/>
            <person name="Labadie K."/>
            <person name="Delbac F."/>
            <person name="Ferrandon D."/>
        </authorList>
    </citation>
    <scope>NUCLEOTIDE SEQUENCE [LARGE SCALE GENOMIC DNA]</scope>
    <source>
        <strain evidence="2 3">Franzen</strain>
    </source>
</reference>
<dbReference type="VEuPathDB" id="MicrosporidiaDB:TUBRATIS_25190"/>
<feature type="coiled-coil region" evidence="1">
    <location>
        <begin position="24"/>
        <end position="112"/>
    </location>
</feature>
<accession>A0A437AIM9</accession>
<keyword evidence="1" id="KW-0175">Coiled coil</keyword>
<dbReference type="AlphaFoldDB" id="A0A437AIM9"/>
<evidence type="ECO:0000313" key="2">
    <source>
        <dbReference type="EMBL" id="RVD91045.1"/>
    </source>
</evidence>
<comment type="caution">
    <text evidence="2">The sequence shown here is derived from an EMBL/GenBank/DDBJ whole genome shotgun (WGS) entry which is preliminary data.</text>
</comment>
<evidence type="ECO:0000256" key="1">
    <source>
        <dbReference type="SAM" id="Coils"/>
    </source>
</evidence>
<dbReference type="EMBL" id="RCSS01000671">
    <property type="protein sequence ID" value="RVD91045.1"/>
    <property type="molecule type" value="Genomic_DNA"/>
</dbReference>
<name>A0A437AIM9_9MICR</name>
<keyword evidence="3" id="KW-1185">Reference proteome</keyword>
<gene>
    <name evidence="2" type="ORF">TUBRATIS_25190</name>
</gene>
<organism evidence="2 3">
    <name type="scientific">Tubulinosema ratisbonensis</name>
    <dbReference type="NCBI Taxonomy" id="291195"/>
    <lineage>
        <taxon>Eukaryota</taxon>
        <taxon>Fungi</taxon>
        <taxon>Fungi incertae sedis</taxon>
        <taxon>Microsporidia</taxon>
        <taxon>Tubulinosematoidea</taxon>
        <taxon>Tubulinosematidae</taxon>
        <taxon>Tubulinosema</taxon>
    </lineage>
</organism>
<sequence>MFQKFFGILQKKVEDKKITPYVKIEEIQKEFSDYVQEYLIAEEEYKEYKEITNAIKSWALQLNTLATEILTLKNNLDEMKLSIEKIFKIIKVNDLDITNDDQTEKLNEMKINNFKDYVVNRKKI</sequence>